<reference evidence="6 7" key="1">
    <citation type="submission" date="2015-09" db="EMBL/GenBank/DDBJ databases">
        <title>Trachymyrmex zeteki WGS genome.</title>
        <authorList>
            <person name="Nygaard S."/>
            <person name="Hu H."/>
            <person name="Boomsma J."/>
            <person name="Zhang G."/>
        </authorList>
    </citation>
    <scope>NUCLEOTIDE SEQUENCE [LARGE SCALE GENOMIC DNA]</scope>
    <source>
        <strain evidence="6">Tzet28-1</strain>
        <tissue evidence="6">Whole body</tissue>
    </source>
</reference>
<evidence type="ECO:0000259" key="5">
    <source>
        <dbReference type="PROSITE" id="PS50125"/>
    </source>
</evidence>
<name>A0A151XC81_9HYME</name>
<evidence type="ECO:0000256" key="3">
    <source>
        <dbReference type="ARBA" id="ARBA00023239"/>
    </source>
</evidence>
<keyword evidence="1" id="KW-0547">Nucleotide-binding</keyword>
<dbReference type="PANTHER" id="PTHR16305:SF28">
    <property type="entry name" value="GUANYLATE CYCLASE DOMAIN-CONTAINING PROTEIN"/>
    <property type="match status" value="1"/>
</dbReference>
<feature type="domain" description="Guanylate cyclase" evidence="5">
    <location>
        <begin position="602"/>
        <end position="639"/>
    </location>
</feature>
<dbReference type="InterPro" id="IPR001054">
    <property type="entry name" value="A/G_cyclase"/>
</dbReference>
<dbReference type="PROSITE" id="PS50125">
    <property type="entry name" value="GUANYLATE_CYCLASE_2"/>
    <property type="match status" value="1"/>
</dbReference>
<dbReference type="SUPFAM" id="SSF52540">
    <property type="entry name" value="P-loop containing nucleoside triphosphate hydrolases"/>
    <property type="match status" value="1"/>
</dbReference>
<sequence>MAHNPRNEESIVTAWTPDLFGPVFKKKSLTLKQALYLRNVDEQIHRMATFVPDEIIYEDLSEKSLRSFRAVLMFLNISDFSTLFKNFIHDKNGGSLALTRTLNDYIHIVVREVYCSEGDILKFSTEGILAAWKVHDGEFIFDVVQNVIASAMNIQNSIAVLKDVNGIYKDMSAARKGIANYLVNGVSNKQIEKKVTKYRNIVLSNNDKHTREVTSSREECLKRLMAHYDLNDENNLQVGSGEQSAVSESASNTNQAILGLTQIMREMSMQLQILTRQQNLFMRSTEDRGRTTSSDIGIPSSQLGPISHQPIQNETSLSASDTRSAPGRSTRVFPGTQPASSTTSSVAAAEEDTPATSEKSTVAAGTENSSRAITMDNSVPKVKAINGTNCQLPALLDTGSPVSFVRKHIIGDHTHVSVFDLLYSDQIIKALKQSDIKSTYMTPTSSSDQINPSYKPTEKFVIDAVRPLSLYRTHLISINGESETEIDNNKEKTSTGESLRFLAEIRRITVVSIDIIPIECSDNELILLIDKCFLLLHSIVTPYGGCINTMDLYEKHIYFCIVFGIRGYNNENQFKNVETCKNGITCATHILQTVKTIVGVQSVFVGVSTGIAYCGVIGHIARRYYAIIGPPVDKAIRIMDISYNKVSCDYDTVLHSHIRKDQFRSRGIKTFQQYHIFEYLRDAPKQKDAALSLEYGYPILGRLQELERFNDILDEIGVADRKYSGLLIEGIERSGKSRLLDAFVTSVCNKQIRPIKLSLHATYAEKSYSVIYHIILQILEAEDCETVEEREKELLNKLGDVLVLEDFCYLNILMRVRFPLSDSYCSDTDLRRQTKTIDIFKTILKQLKIKICILLDDIQYLDHRSWQFLSSVLDNCNIVIAMTILKYHSWEDLSHVEAEIYKDKRLTNYNLFGLNVDLLPVFACQFLNVLAIPKQLSRILRRRQDGHLGWCEALLTSILQSNGLDFVKISPSEALQRNLVFPSGILVTKLPIDLTPEELAPPLSWSQMSLLDVCVTNENFFKITSKKRNITGKFNILLILSYFKIYGTSLQLNEIAPIILQLRSEVYDRMNPYEQDFIKCAATLGKVFKRSMIENVMLNTIPLHTIKTISEMIRIRILECASLQRRDFYAQDLIFCVDKKRQTFSDMHHSLACNCHHSRAVINRHLLPLYGHCKMLEFKVNAFHKMMYNIQTDKEKQEYHTRAARICELDAKKCHSCGSGRFLRILSEDVLKELKQEDISLKPKVSLVRRRTLIVEDKWTISKPTILSTRTIAAEKRRDSVDVCRVSIMPSDIDDKEDEEMTTDSSHRSFFKKQSASIFPEMMTDPSHPSFLEKFSHIDYRNCQCDNIISHLFWKLHQHIEKSGEINKVFEFFIQYSAGMIQIAQPLYAIKLLSIAAERSKAVKVDEWVDENTENSITNKGIILALMGDAHSALGNNDQAKKYYLLAVKLRGTPPKEKGICYNIMFCKLHDPPHNYTVDEESSQLVVKKLELASYLRRLCVGFIIENKLKTAQSFALRSFKLAFLNVNSFLEKGEIYLATVRVLHCTRNIKLIRHIERLMLITIKRKVIWNDVEEIAMVANIYLTMYQIRVLRGKLEEAIHIGIKVLKISETLHLKKLTLIIIPSIIQIMLWTRCVNEAVDLMRELYFLADEDIDLSAKTWYYALSLDLMLDAGIVLESYETSYNYYVKFIAYRSKFCVWRDPQSLCRLLTGLWMYQLRMSQTISNAFACTAEKYVKDITWGDFSQILTCSKGLECYLLLLMRYINTKYSNELQNLVQDISKISKCLKSISKYTRVIKSRLYLLMAYLNVLRGRKSSTRIYLYKAQKFAILQENQLMMAWIIQNRRTWREKIYNNMARYWLEYINSSDIVPWQYIRNFTIDTWSTILYPLPVPDAHL</sequence>
<evidence type="ECO:0000313" key="6">
    <source>
        <dbReference type="EMBL" id="KYQ57972.1"/>
    </source>
</evidence>
<dbReference type="Gene3D" id="3.40.50.300">
    <property type="entry name" value="P-loop containing nucleotide triphosphate hydrolases"/>
    <property type="match status" value="1"/>
</dbReference>
<dbReference type="EMBL" id="KQ982314">
    <property type="protein sequence ID" value="KYQ57972.1"/>
    <property type="molecule type" value="Genomic_DNA"/>
</dbReference>
<gene>
    <name evidence="6" type="ORF">ALC60_03021</name>
</gene>
<keyword evidence="7" id="KW-1185">Reference proteome</keyword>
<proteinExistence type="predicted"/>
<keyword evidence="2" id="KW-0067">ATP-binding</keyword>
<dbReference type="Proteomes" id="UP000075809">
    <property type="component" value="Unassembled WGS sequence"/>
</dbReference>
<dbReference type="GO" id="GO:0005524">
    <property type="term" value="F:ATP binding"/>
    <property type="evidence" value="ECO:0007669"/>
    <property type="project" value="UniProtKB-KW"/>
</dbReference>
<keyword evidence="3" id="KW-0456">Lyase</keyword>
<feature type="compositionally biased region" description="Low complexity" evidence="4">
    <location>
        <begin position="339"/>
        <end position="348"/>
    </location>
</feature>
<dbReference type="GO" id="GO:0035556">
    <property type="term" value="P:intracellular signal transduction"/>
    <property type="evidence" value="ECO:0007669"/>
    <property type="project" value="InterPro"/>
</dbReference>
<protein>
    <submittedName>
        <fullName evidence="6">Adenylate cyclase type 10</fullName>
    </submittedName>
</protein>
<evidence type="ECO:0000256" key="2">
    <source>
        <dbReference type="ARBA" id="ARBA00022840"/>
    </source>
</evidence>
<feature type="region of interest" description="Disordered" evidence="4">
    <location>
        <begin position="284"/>
        <end position="369"/>
    </location>
</feature>
<dbReference type="Gene3D" id="3.30.70.1230">
    <property type="entry name" value="Nucleotide cyclase"/>
    <property type="match status" value="2"/>
</dbReference>
<dbReference type="PANTHER" id="PTHR16305">
    <property type="entry name" value="TESTICULAR SOLUBLE ADENYLYL CYCLASE"/>
    <property type="match status" value="1"/>
</dbReference>
<dbReference type="GO" id="GO:0004016">
    <property type="term" value="F:adenylate cyclase activity"/>
    <property type="evidence" value="ECO:0007669"/>
    <property type="project" value="TreeGrafter"/>
</dbReference>
<evidence type="ECO:0000256" key="1">
    <source>
        <dbReference type="ARBA" id="ARBA00022741"/>
    </source>
</evidence>
<evidence type="ECO:0000313" key="7">
    <source>
        <dbReference type="Proteomes" id="UP000075809"/>
    </source>
</evidence>
<feature type="compositionally biased region" description="Polar residues" evidence="4">
    <location>
        <begin position="291"/>
        <end position="323"/>
    </location>
</feature>
<dbReference type="SUPFAM" id="SSF55073">
    <property type="entry name" value="Nucleotide cyclase"/>
    <property type="match status" value="2"/>
</dbReference>
<evidence type="ECO:0000256" key="4">
    <source>
        <dbReference type="SAM" id="MobiDB-lite"/>
    </source>
</evidence>
<dbReference type="InterPro" id="IPR027417">
    <property type="entry name" value="P-loop_NTPase"/>
</dbReference>
<organism evidence="6 7">
    <name type="scientific">Mycetomoellerius zeteki</name>
    <dbReference type="NCBI Taxonomy" id="64791"/>
    <lineage>
        <taxon>Eukaryota</taxon>
        <taxon>Metazoa</taxon>
        <taxon>Ecdysozoa</taxon>
        <taxon>Arthropoda</taxon>
        <taxon>Hexapoda</taxon>
        <taxon>Insecta</taxon>
        <taxon>Pterygota</taxon>
        <taxon>Neoptera</taxon>
        <taxon>Endopterygota</taxon>
        <taxon>Hymenoptera</taxon>
        <taxon>Apocrita</taxon>
        <taxon>Aculeata</taxon>
        <taxon>Formicoidea</taxon>
        <taxon>Formicidae</taxon>
        <taxon>Myrmicinae</taxon>
        <taxon>Mycetomoellerius</taxon>
    </lineage>
</organism>
<dbReference type="GO" id="GO:0005737">
    <property type="term" value="C:cytoplasm"/>
    <property type="evidence" value="ECO:0007669"/>
    <property type="project" value="TreeGrafter"/>
</dbReference>
<dbReference type="InterPro" id="IPR029787">
    <property type="entry name" value="Nucleotide_cyclase"/>
</dbReference>
<accession>A0A151XC81</accession>
<dbReference type="STRING" id="64791.A0A151XC81"/>
<dbReference type="GO" id="GO:0009190">
    <property type="term" value="P:cyclic nucleotide biosynthetic process"/>
    <property type="evidence" value="ECO:0007669"/>
    <property type="project" value="InterPro"/>
</dbReference>